<name>A0A221W2A2_9PSEU</name>
<dbReference type="KEGG" id="ahg:AHOG_10880"/>
<evidence type="ECO:0000313" key="2">
    <source>
        <dbReference type="Proteomes" id="UP000204221"/>
    </source>
</evidence>
<proteinExistence type="predicted"/>
<protein>
    <submittedName>
        <fullName evidence="1">Uncharacterized protein</fullName>
    </submittedName>
</protein>
<organism evidence="1 2">
    <name type="scientific">Actinoalloteichus hoggarensis</name>
    <dbReference type="NCBI Taxonomy" id="1470176"/>
    <lineage>
        <taxon>Bacteria</taxon>
        <taxon>Bacillati</taxon>
        <taxon>Actinomycetota</taxon>
        <taxon>Actinomycetes</taxon>
        <taxon>Pseudonocardiales</taxon>
        <taxon>Pseudonocardiaceae</taxon>
        <taxon>Actinoalloteichus</taxon>
    </lineage>
</organism>
<dbReference type="OrthoDB" id="3666557at2"/>
<reference evidence="1 2" key="1">
    <citation type="submission" date="2017-07" db="EMBL/GenBank/DDBJ databases">
        <title>Complete genome sequence of Actinoalloteichus hoggarensis DSM 45943, type strain of Actinoalloteichus hoggarensis.</title>
        <authorList>
            <person name="Ruckert C."/>
            <person name="Nouioui I."/>
            <person name="Willmese J."/>
            <person name="van Wezel G."/>
            <person name="Klenk H.-P."/>
            <person name="Kalinowski J."/>
            <person name="Zotchev S.B."/>
        </authorList>
    </citation>
    <scope>NUCLEOTIDE SEQUENCE [LARGE SCALE GENOMIC DNA]</scope>
    <source>
        <strain evidence="1 2">DSM 45943</strain>
    </source>
</reference>
<accession>A0A221W2A2</accession>
<evidence type="ECO:0000313" key="1">
    <source>
        <dbReference type="EMBL" id="ASO19819.1"/>
    </source>
</evidence>
<keyword evidence="2" id="KW-1185">Reference proteome</keyword>
<dbReference type="AlphaFoldDB" id="A0A221W2A2"/>
<gene>
    <name evidence="1" type="ORF">AHOG_10880</name>
</gene>
<dbReference type="RefSeq" id="WP_157736760.1">
    <property type="nucleotide sequence ID" value="NZ_CP022521.1"/>
</dbReference>
<dbReference type="Proteomes" id="UP000204221">
    <property type="component" value="Chromosome"/>
</dbReference>
<sequence length="310" mass="33710">MSDQSSNPRHGKAADIVDWSDRAVVAIRATDVDQLRRVVTEVLDADRLTALLRHWTDTIVRFAKHDEDGGIRVPAPPKPAPNRELWMHAVGELFDATRAGDESAAQRICAGITAWPGADQEALTETFARVVSSAISPYAVPSHYVVLTQWLSTGARGEYDERLIRDMALVITRMWLADGTPGATAAGALLTTPERLREAVTLLARTLGSRLAPGAQVVTRVIGVDAADHSRDLDAATEDPSTVDDPRRRALLFAGRAVRDMANGEPDRVTADLESIGDDREMLGIIVLSLAYMFRTTILRMAPDMGPPSE</sequence>
<dbReference type="EMBL" id="CP022521">
    <property type="protein sequence ID" value="ASO19819.1"/>
    <property type="molecule type" value="Genomic_DNA"/>
</dbReference>